<reference evidence="3" key="1">
    <citation type="submission" date="2023-06" db="EMBL/GenBank/DDBJ databases">
        <title>Genomic analysis of the entomopathogenic nematode Steinernema hermaphroditum.</title>
        <authorList>
            <person name="Schwarz E.M."/>
            <person name="Heppert J.K."/>
            <person name="Baniya A."/>
            <person name="Schwartz H.T."/>
            <person name="Tan C.-H."/>
            <person name="Antoshechkin I."/>
            <person name="Sternberg P.W."/>
            <person name="Goodrich-Blair H."/>
            <person name="Dillman A.R."/>
        </authorList>
    </citation>
    <scope>NUCLEOTIDE SEQUENCE</scope>
    <source>
        <strain evidence="3">PS9179</strain>
        <tissue evidence="3">Whole animal</tissue>
    </source>
</reference>
<evidence type="ECO:0000313" key="4">
    <source>
        <dbReference type="Proteomes" id="UP001175271"/>
    </source>
</evidence>
<keyword evidence="2" id="KW-0732">Signal</keyword>
<dbReference type="EMBL" id="JAUCMV010000003">
    <property type="protein sequence ID" value="KAK0410908.1"/>
    <property type="molecule type" value="Genomic_DNA"/>
</dbReference>
<evidence type="ECO:0000313" key="3">
    <source>
        <dbReference type="EMBL" id="KAK0410908.1"/>
    </source>
</evidence>
<evidence type="ECO:0008006" key="5">
    <source>
        <dbReference type="Google" id="ProtNLM"/>
    </source>
</evidence>
<name>A0AA39HU11_9BILA</name>
<evidence type="ECO:0000256" key="2">
    <source>
        <dbReference type="SAM" id="SignalP"/>
    </source>
</evidence>
<feature type="chain" id="PRO_5041231718" description="Pepsin inhibitor-3-like repeated domain-containing protein" evidence="2">
    <location>
        <begin position="19"/>
        <end position="169"/>
    </location>
</feature>
<evidence type="ECO:0000256" key="1">
    <source>
        <dbReference type="SAM" id="MobiDB-lite"/>
    </source>
</evidence>
<dbReference type="AlphaFoldDB" id="A0AA39HU11"/>
<proteinExistence type="predicted"/>
<sequence length="169" mass="19216">MILSVVLLIPATVLLCHAQDYTNTGQWIPPRASTGSPFNRQRLLDHQNATFSGQSLDEIEFINGDCVYWMGELNDNGAKRNLTEVEKQQLLEYLQEMDSYAQNLDRGIFQVLRDFFSYWSSQNDDVQNAPSSQNQQSNGYSLKRQNPEGNSQSPYMGTFPNVPCFCKSC</sequence>
<comment type="caution">
    <text evidence="3">The sequence shown here is derived from an EMBL/GenBank/DDBJ whole genome shotgun (WGS) entry which is preliminary data.</text>
</comment>
<feature type="compositionally biased region" description="Polar residues" evidence="1">
    <location>
        <begin position="139"/>
        <end position="154"/>
    </location>
</feature>
<feature type="signal peptide" evidence="2">
    <location>
        <begin position="1"/>
        <end position="18"/>
    </location>
</feature>
<keyword evidence="4" id="KW-1185">Reference proteome</keyword>
<accession>A0AA39HU11</accession>
<organism evidence="3 4">
    <name type="scientific">Steinernema hermaphroditum</name>
    <dbReference type="NCBI Taxonomy" id="289476"/>
    <lineage>
        <taxon>Eukaryota</taxon>
        <taxon>Metazoa</taxon>
        <taxon>Ecdysozoa</taxon>
        <taxon>Nematoda</taxon>
        <taxon>Chromadorea</taxon>
        <taxon>Rhabditida</taxon>
        <taxon>Tylenchina</taxon>
        <taxon>Panagrolaimomorpha</taxon>
        <taxon>Strongyloidoidea</taxon>
        <taxon>Steinernematidae</taxon>
        <taxon>Steinernema</taxon>
    </lineage>
</organism>
<protein>
    <recommendedName>
        <fullName evidence="5">Pepsin inhibitor-3-like repeated domain-containing protein</fullName>
    </recommendedName>
</protein>
<gene>
    <name evidence="3" type="ORF">QR680_005388</name>
</gene>
<dbReference type="Proteomes" id="UP001175271">
    <property type="component" value="Unassembled WGS sequence"/>
</dbReference>
<feature type="compositionally biased region" description="Low complexity" evidence="1">
    <location>
        <begin position="127"/>
        <end position="138"/>
    </location>
</feature>
<feature type="region of interest" description="Disordered" evidence="1">
    <location>
        <begin position="126"/>
        <end position="154"/>
    </location>
</feature>